<evidence type="ECO:0000313" key="2">
    <source>
        <dbReference type="Proteomes" id="UP000784294"/>
    </source>
</evidence>
<protein>
    <submittedName>
        <fullName evidence="1">Uncharacterized protein</fullName>
    </submittedName>
</protein>
<dbReference type="AlphaFoldDB" id="A0A3S5AR12"/>
<accession>A0A3S5AR12</accession>
<name>A0A3S5AR12_9PLAT</name>
<sequence length="221" mass="22896">MSLAFRGYASLNGSIYVTFLVSQQSAVTFELAKVTPSQLCPSSQIQTISIDVLDGGTSAVLHCTAVSTLRSGGTASTSGWPFASSPSSAIASPVDPVDLAGLLSMHSPSVSWSYIEEGPTKQLRRAATSSATSAPFAQAAFFASPDSAPFVSPGYIAYRGGGVNDGIFASPTASTVRLNVSLVSQARGFVCSTPDEADNWLLPADEASPPAQRQQRVLVTL</sequence>
<comment type="caution">
    <text evidence="1">The sequence shown here is derived from an EMBL/GenBank/DDBJ whole genome shotgun (WGS) entry which is preliminary data.</text>
</comment>
<keyword evidence="2" id="KW-1185">Reference proteome</keyword>
<feature type="non-terminal residue" evidence="1">
    <location>
        <position position="221"/>
    </location>
</feature>
<proteinExistence type="predicted"/>
<gene>
    <name evidence="1" type="ORF">PXEA_LOCUS19697</name>
</gene>
<evidence type="ECO:0000313" key="1">
    <source>
        <dbReference type="EMBL" id="VEL26257.1"/>
    </source>
</evidence>
<organism evidence="1 2">
    <name type="scientific">Protopolystoma xenopodis</name>
    <dbReference type="NCBI Taxonomy" id="117903"/>
    <lineage>
        <taxon>Eukaryota</taxon>
        <taxon>Metazoa</taxon>
        <taxon>Spiralia</taxon>
        <taxon>Lophotrochozoa</taxon>
        <taxon>Platyhelminthes</taxon>
        <taxon>Monogenea</taxon>
        <taxon>Polyopisthocotylea</taxon>
        <taxon>Polystomatidea</taxon>
        <taxon>Polystomatidae</taxon>
        <taxon>Protopolystoma</taxon>
    </lineage>
</organism>
<dbReference type="Proteomes" id="UP000784294">
    <property type="component" value="Unassembled WGS sequence"/>
</dbReference>
<dbReference type="EMBL" id="CAAALY010079078">
    <property type="protein sequence ID" value="VEL26257.1"/>
    <property type="molecule type" value="Genomic_DNA"/>
</dbReference>
<reference evidence="1" key="1">
    <citation type="submission" date="2018-11" db="EMBL/GenBank/DDBJ databases">
        <authorList>
            <consortium name="Pathogen Informatics"/>
        </authorList>
    </citation>
    <scope>NUCLEOTIDE SEQUENCE</scope>
</reference>